<feature type="coiled-coil region" evidence="1">
    <location>
        <begin position="30"/>
        <end position="102"/>
    </location>
</feature>
<feature type="non-terminal residue" evidence="2">
    <location>
        <position position="202"/>
    </location>
</feature>
<keyword evidence="1" id="KW-0175">Coiled coil</keyword>
<feature type="coiled-coil region" evidence="1">
    <location>
        <begin position="129"/>
        <end position="195"/>
    </location>
</feature>
<name>A0AAV2HI00_LYMST</name>
<evidence type="ECO:0000313" key="2">
    <source>
        <dbReference type="EMBL" id="CAL1532395.1"/>
    </source>
</evidence>
<sequence>RGIEKNQERRVMLKAKHKLERPGLHIMRRLQRKEELIESLMLKISELDKGNKENDDFPTPTHQLVGHFKKLEEENDTLRNKVTDLESALTACKCKLAKYETELLCRKSSDLILFDGNVLPTVFATEYDLERMKHILSDGEKKIQRIEMEKDSLEKQLNKSEANRIAEERQLRIEIRQLKYQLLTLEIELSNEQAKHTELLDD</sequence>
<proteinExistence type="predicted"/>
<gene>
    <name evidence="2" type="ORF">GSLYS_00006474001</name>
</gene>
<evidence type="ECO:0000313" key="3">
    <source>
        <dbReference type="Proteomes" id="UP001497497"/>
    </source>
</evidence>
<protein>
    <submittedName>
        <fullName evidence="2">Uncharacterized protein</fullName>
    </submittedName>
</protein>
<comment type="caution">
    <text evidence="2">The sequence shown here is derived from an EMBL/GenBank/DDBJ whole genome shotgun (WGS) entry which is preliminary data.</text>
</comment>
<accession>A0AAV2HI00</accession>
<evidence type="ECO:0000256" key="1">
    <source>
        <dbReference type="SAM" id="Coils"/>
    </source>
</evidence>
<feature type="non-terminal residue" evidence="2">
    <location>
        <position position="1"/>
    </location>
</feature>
<reference evidence="2 3" key="1">
    <citation type="submission" date="2024-04" db="EMBL/GenBank/DDBJ databases">
        <authorList>
            <consortium name="Genoscope - CEA"/>
            <person name="William W."/>
        </authorList>
    </citation>
    <scope>NUCLEOTIDE SEQUENCE [LARGE SCALE GENOMIC DNA]</scope>
</reference>
<organism evidence="2 3">
    <name type="scientific">Lymnaea stagnalis</name>
    <name type="common">Great pond snail</name>
    <name type="synonym">Helix stagnalis</name>
    <dbReference type="NCBI Taxonomy" id="6523"/>
    <lineage>
        <taxon>Eukaryota</taxon>
        <taxon>Metazoa</taxon>
        <taxon>Spiralia</taxon>
        <taxon>Lophotrochozoa</taxon>
        <taxon>Mollusca</taxon>
        <taxon>Gastropoda</taxon>
        <taxon>Heterobranchia</taxon>
        <taxon>Euthyneura</taxon>
        <taxon>Panpulmonata</taxon>
        <taxon>Hygrophila</taxon>
        <taxon>Lymnaeoidea</taxon>
        <taxon>Lymnaeidae</taxon>
        <taxon>Lymnaea</taxon>
    </lineage>
</organism>
<dbReference type="Proteomes" id="UP001497497">
    <property type="component" value="Unassembled WGS sequence"/>
</dbReference>
<dbReference type="EMBL" id="CAXITT010000115">
    <property type="protein sequence ID" value="CAL1532395.1"/>
    <property type="molecule type" value="Genomic_DNA"/>
</dbReference>
<keyword evidence="3" id="KW-1185">Reference proteome</keyword>
<dbReference type="AlphaFoldDB" id="A0AAV2HI00"/>